<organism evidence="9 10">
    <name type="scientific">Methylohalomonas lacus</name>
    <dbReference type="NCBI Taxonomy" id="398773"/>
    <lineage>
        <taxon>Bacteria</taxon>
        <taxon>Pseudomonadati</taxon>
        <taxon>Pseudomonadota</taxon>
        <taxon>Gammaproteobacteria</taxon>
        <taxon>Methylohalomonadales</taxon>
        <taxon>Methylohalomonadaceae</taxon>
        <taxon>Methylohalomonas</taxon>
    </lineage>
</organism>
<feature type="domain" description="PII-uridylyltransferase/Glutamine-synthetase adenylyltransferase" evidence="8">
    <location>
        <begin position="300"/>
        <end position="427"/>
    </location>
</feature>
<keyword evidence="5" id="KW-0460">Magnesium</keyword>
<dbReference type="CDD" id="cd05401">
    <property type="entry name" value="NT_GlnE_GlnD_like"/>
    <property type="match status" value="1"/>
</dbReference>
<dbReference type="Gene3D" id="3.30.460.10">
    <property type="entry name" value="Beta Polymerase, domain 2"/>
    <property type="match status" value="1"/>
</dbReference>
<comment type="caution">
    <text evidence="9">The sequence shown here is derived from an EMBL/GenBank/DDBJ whole genome shotgun (WGS) entry which is preliminary data.</text>
</comment>
<dbReference type="RefSeq" id="WP_259055354.1">
    <property type="nucleotide sequence ID" value="NZ_JANUCT010000009.1"/>
</dbReference>
<evidence type="ECO:0000256" key="6">
    <source>
        <dbReference type="ARBA" id="ARBA00023268"/>
    </source>
</evidence>
<keyword evidence="10" id="KW-1185">Reference proteome</keyword>
<evidence type="ECO:0000256" key="1">
    <source>
        <dbReference type="ARBA" id="ARBA00022679"/>
    </source>
</evidence>
<keyword evidence="6" id="KW-0511">Multifunctional enzyme</keyword>
<dbReference type="InterPro" id="IPR013546">
    <property type="entry name" value="PII_UdlTrfase/GS_AdlTrfase"/>
</dbReference>
<dbReference type="AlphaFoldDB" id="A0AAE3HN00"/>
<protein>
    <submittedName>
        <fullName evidence="9">Glutamine synthetase adenylyltransferase</fullName>
    </submittedName>
</protein>
<evidence type="ECO:0000259" key="7">
    <source>
        <dbReference type="Pfam" id="PF03710"/>
    </source>
</evidence>
<dbReference type="GO" id="GO:0005829">
    <property type="term" value="C:cytosol"/>
    <property type="evidence" value="ECO:0007669"/>
    <property type="project" value="TreeGrafter"/>
</dbReference>
<dbReference type="Pfam" id="PF08335">
    <property type="entry name" value="GlnD_UR_UTase"/>
    <property type="match status" value="1"/>
</dbReference>
<name>A0AAE3HN00_9GAMM</name>
<sequence length="432" mass="48734">MTSGFSSQLEQSIAHSPVPEVTARRLEQMQDEPALWQTVEALSAEQQAELVEVVGVSNFLHRFICSHGDCLADFRQSAATPHSLNGEQDMAGLRRYKYRELLRLTRLDLSAGEADYPQVLDGLTRLAEQILGRGLGLIASDYGEPPLCVFGLGKLGAAELNFSSDIDLIFVTQNCEDFAADVDDYQKHVIDIIRRLSRALEEQTADGFLYRVDLKLRPWGRSGPLAMSVDETEQYYEASSEAWERFAWLRARVVAGSEDLGADLLGRLQPFIFSRSLAASDLDRFLQIKSDMARMRRRSGSWNVKVGAGGIRDIEFFVQMLQMVNGGRHEALRTTNTLQSMQALIDLGLLDADEAAAIRRSYLFLRRLENRLQMIDERQTHDLPDDRQQRLMLARSLGFDDSNGEALAAFEDQLLEHQTLARSCFERILPEQ</sequence>
<dbReference type="EMBL" id="JANUCT010000009">
    <property type="protein sequence ID" value="MCS3903527.1"/>
    <property type="molecule type" value="Genomic_DNA"/>
</dbReference>
<accession>A0AAE3HN00</accession>
<dbReference type="SUPFAM" id="SSF81301">
    <property type="entry name" value="Nucleotidyltransferase"/>
    <property type="match status" value="1"/>
</dbReference>
<evidence type="ECO:0000256" key="2">
    <source>
        <dbReference type="ARBA" id="ARBA00022695"/>
    </source>
</evidence>
<evidence type="ECO:0000256" key="3">
    <source>
        <dbReference type="ARBA" id="ARBA00022741"/>
    </source>
</evidence>
<dbReference type="GO" id="GO:0008882">
    <property type="term" value="F:[glutamate-ammonia-ligase] adenylyltransferase activity"/>
    <property type="evidence" value="ECO:0007669"/>
    <property type="project" value="InterPro"/>
</dbReference>
<dbReference type="Gene3D" id="1.20.120.330">
    <property type="entry name" value="Nucleotidyltransferases domain 2"/>
    <property type="match status" value="1"/>
</dbReference>
<keyword evidence="2 9" id="KW-0548">Nucleotidyltransferase</keyword>
<evidence type="ECO:0000313" key="10">
    <source>
        <dbReference type="Proteomes" id="UP001204445"/>
    </source>
</evidence>
<evidence type="ECO:0000259" key="8">
    <source>
        <dbReference type="Pfam" id="PF08335"/>
    </source>
</evidence>
<dbReference type="PANTHER" id="PTHR30621:SF0">
    <property type="entry name" value="BIFUNCTIONAL GLUTAMINE SYNTHETASE ADENYLYLTRANSFERASE_ADENYLYL-REMOVING ENZYME"/>
    <property type="match status" value="1"/>
</dbReference>
<evidence type="ECO:0000313" key="9">
    <source>
        <dbReference type="EMBL" id="MCS3903527.1"/>
    </source>
</evidence>
<dbReference type="InterPro" id="IPR043519">
    <property type="entry name" value="NT_sf"/>
</dbReference>
<dbReference type="SUPFAM" id="SSF81593">
    <property type="entry name" value="Nucleotidyltransferase substrate binding subunit/domain"/>
    <property type="match status" value="1"/>
</dbReference>
<evidence type="ECO:0000256" key="5">
    <source>
        <dbReference type="ARBA" id="ARBA00022842"/>
    </source>
</evidence>
<keyword evidence="4" id="KW-0067">ATP-binding</keyword>
<keyword evidence="1" id="KW-0808">Transferase</keyword>
<keyword evidence="3" id="KW-0547">Nucleotide-binding</keyword>
<dbReference type="InterPro" id="IPR023057">
    <property type="entry name" value="GlnE"/>
</dbReference>
<gene>
    <name evidence="9" type="ORF">J2T55_001553</name>
</gene>
<reference evidence="9" key="1">
    <citation type="submission" date="2022-08" db="EMBL/GenBank/DDBJ databases">
        <title>Genomic Encyclopedia of Type Strains, Phase III (KMG-III): the genomes of soil and plant-associated and newly described type strains.</title>
        <authorList>
            <person name="Whitman W."/>
        </authorList>
    </citation>
    <scope>NUCLEOTIDE SEQUENCE</scope>
    <source>
        <strain evidence="9">HMT 1</strain>
    </source>
</reference>
<dbReference type="GO" id="GO:0005524">
    <property type="term" value="F:ATP binding"/>
    <property type="evidence" value="ECO:0007669"/>
    <property type="project" value="UniProtKB-KW"/>
</dbReference>
<dbReference type="Proteomes" id="UP001204445">
    <property type="component" value="Unassembled WGS sequence"/>
</dbReference>
<evidence type="ECO:0000256" key="4">
    <source>
        <dbReference type="ARBA" id="ARBA00022840"/>
    </source>
</evidence>
<feature type="domain" description="Glutamate-ammonia ligase adenylyltransferase repeated" evidence="7">
    <location>
        <begin position="83"/>
        <end position="265"/>
    </location>
</feature>
<dbReference type="PANTHER" id="PTHR30621">
    <property type="entry name" value="GLUTAMINE SYNTHETASE ADENYLYLTRANSFERASE"/>
    <property type="match status" value="1"/>
</dbReference>
<dbReference type="InterPro" id="IPR005190">
    <property type="entry name" value="GlnE_rpt_dom"/>
</dbReference>
<dbReference type="Pfam" id="PF03710">
    <property type="entry name" value="GlnE"/>
    <property type="match status" value="1"/>
</dbReference>
<proteinExistence type="predicted"/>
<dbReference type="GO" id="GO:0000820">
    <property type="term" value="P:regulation of glutamine family amino acid metabolic process"/>
    <property type="evidence" value="ECO:0007669"/>
    <property type="project" value="TreeGrafter"/>
</dbReference>